<feature type="domain" description="ABC transporter" evidence="14">
    <location>
        <begin position="251"/>
        <end position="494"/>
    </location>
</feature>
<comment type="similarity">
    <text evidence="3">Belongs to the binding-protein-dependent transport system permease family. HisMQ subfamily.</text>
</comment>
<dbReference type="InterPro" id="IPR000515">
    <property type="entry name" value="MetI-like"/>
</dbReference>
<dbReference type="SMART" id="SM00382">
    <property type="entry name" value="AAA"/>
    <property type="match status" value="1"/>
</dbReference>
<dbReference type="GO" id="GO:0016887">
    <property type="term" value="F:ATP hydrolysis activity"/>
    <property type="evidence" value="ECO:0007669"/>
    <property type="project" value="InterPro"/>
</dbReference>
<keyword evidence="6" id="KW-0997">Cell inner membrane</keyword>
<dbReference type="CDD" id="cd06261">
    <property type="entry name" value="TM_PBP2"/>
    <property type="match status" value="1"/>
</dbReference>
<evidence type="ECO:0000313" key="17">
    <source>
        <dbReference type="Proteomes" id="UP000054903"/>
    </source>
</evidence>
<evidence type="ECO:0000256" key="2">
    <source>
        <dbReference type="ARBA" id="ARBA00004429"/>
    </source>
</evidence>
<sequence length="514" mass="55349">MQNFLHYLTFPYLLQGCITALGLLFGALAGGLLIGFVLALAADSRWLWLRYPVRAYIYVIRGTPQLLQLILLFNVLPQAGITLAPFVSALLALTINETAFCAEIIRGGIRSVNRDQRIAAQAFGFSALTELGHVVVPQGLRAIIPALGNEAVGLLKSTSLASVVGVSELTLRSQTIVSQNFEFLPVLLASGVMYIALSALIAAIQNWCERNVGTGRRARRGAQPELRIDDPGPVGRMAPVESASDAHVPQLEIDKVRVSYGSKQVLKDVSLSVAPGEVVALLGKSGSGKSTLLKTILALNPLDSGSIRIEGRSLTSTGSGAPMPRRRLAKARADARIGMVFQNFALFDHLSALDNAASIPVRVQHVPRVEAARRARIALLKVGLKDFADHMPHELSGGQQQRVGIARALASDPRVILFDEPTSALDPELVGEVDETIRRLARTGITMLLSTHDIDFAASVADRIVFLHDGRIIEQGTPDILRAPKTPEFAAFLRHPEDDGDAPLLKPAMLEAAR</sequence>
<keyword evidence="11 12" id="KW-0472">Membrane</keyword>
<evidence type="ECO:0000259" key="15">
    <source>
        <dbReference type="PROSITE" id="PS50928"/>
    </source>
</evidence>
<dbReference type="GO" id="GO:0022857">
    <property type="term" value="F:transmembrane transporter activity"/>
    <property type="evidence" value="ECO:0007669"/>
    <property type="project" value="InterPro"/>
</dbReference>
<comment type="subcellular location">
    <subcellularLocation>
        <location evidence="2">Cell inner membrane</location>
        <topology evidence="2">Multi-pass membrane protein</topology>
    </subcellularLocation>
    <subcellularLocation>
        <location evidence="12">Cell membrane</location>
        <topology evidence="12">Multi-pass membrane protein</topology>
    </subcellularLocation>
    <subcellularLocation>
        <location evidence="1">Cell membrane</location>
        <topology evidence="1">Peripheral membrane protein</topology>
    </subcellularLocation>
</comment>
<evidence type="ECO:0000313" key="16">
    <source>
        <dbReference type="EMBL" id="SAK49008.1"/>
    </source>
</evidence>
<evidence type="ECO:0000256" key="8">
    <source>
        <dbReference type="ARBA" id="ARBA00022741"/>
    </source>
</evidence>
<evidence type="ECO:0000256" key="7">
    <source>
        <dbReference type="ARBA" id="ARBA00022692"/>
    </source>
</evidence>
<keyword evidence="17" id="KW-1185">Reference proteome</keyword>
<dbReference type="Pfam" id="PF00528">
    <property type="entry name" value="BPD_transp_1"/>
    <property type="match status" value="1"/>
</dbReference>
<dbReference type="InterPro" id="IPR027417">
    <property type="entry name" value="P-loop_NTPase"/>
</dbReference>
<evidence type="ECO:0000256" key="4">
    <source>
        <dbReference type="ARBA" id="ARBA00022448"/>
    </source>
</evidence>
<keyword evidence="10 12" id="KW-1133">Transmembrane helix</keyword>
<evidence type="ECO:0000259" key="14">
    <source>
        <dbReference type="PROSITE" id="PS50893"/>
    </source>
</evidence>
<dbReference type="InterPro" id="IPR035906">
    <property type="entry name" value="MetI-like_sf"/>
</dbReference>
<dbReference type="InterPro" id="IPR003439">
    <property type="entry name" value="ABC_transporter-like_ATP-bd"/>
</dbReference>
<organism evidence="16 17">
    <name type="scientific">Caballeronia fortuita</name>
    <dbReference type="NCBI Taxonomy" id="1777138"/>
    <lineage>
        <taxon>Bacteria</taxon>
        <taxon>Pseudomonadati</taxon>
        <taxon>Pseudomonadota</taxon>
        <taxon>Betaproteobacteria</taxon>
        <taxon>Burkholderiales</taxon>
        <taxon>Burkholderiaceae</taxon>
        <taxon>Caballeronia</taxon>
    </lineage>
</organism>
<keyword evidence="8" id="KW-0547">Nucleotide-binding</keyword>
<dbReference type="NCBIfam" id="TIGR01726">
    <property type="entry name" value="HEQRo_perm_3TM"/>
    <property type="match status" value="1"/>
</dbReference>
<dbReference type="PANTHER" id="PTHR43166">
    <property type="entry name" value="AMINO ACID IMPORT ATP-BINDING PROTEIN"/>
    <property type="match status" value="1"/>
</dbReference>
<evidence type="ECO:0000256" key="13">
    <source>
        <dbReference type="SAM" id="MobiDB-lite"/>
    </source>
</evidence>
<evidence type="ECO:0000256" key="10">
    <source>
        <dbReference type="ARBA" id="ARBA00022989"/>
    </source>
</evidence>
<dbReference type="PROSITE" id="PS50928">
    <property type="entry name" value="ABC_TM1"/>
    <property type="match status" value="1"/>
</dbReference>
<evidence type="ECO:0000256" key="6">
    <source>
        <dbReference type="ARBA" id="ARBA00022519"/>
    </source>
</evidence>
<dbReference type="GO" id="GO:0005524">
    <property type="term" value="F:ATP binding"/>
    <property type="evidence" value="ECO:0007669"/>
    <property type="project" value="UniProtKB-KW"/>
</dbReference>
<evidence type="ECO:0000256" key="11">
    <source>
        <dbReference type="ARBA" id="ARBA00023136"/>
    </source>
</evidence>
<dbReference type="InterPro" id="IPR050086">
    <property type="entry name" value="MetN_ABC_transporter-like"/>
</dbReference>
<dbReference type="SUPFAM" id="SSF161098">
    <property type="entry name" value="MetI-like"/>
    <property type="match status" value="1"/>
</dbReference>
<name>A0A157ZTY9_9BURK</name>
<evidence type="ECO:0000256" key="9">
    <source>
        <dbReference type="ARBA" id="ARBA00022840"/>
    </source>
</evidence>
<dbReference type="EMBL" id="FCNX02000002">
    <property type="protein sequence ID" value="SAK49008.1"/>
    <property type="molecule type" value="Genomic_DNA"/>
</dbReference>
<dbReference type="InterPro" id="IPR017871">
    <property type="entry name" value="ABC_transporter-like_CS"/>
</dbReference>
<comment type="caution">
    <text evidence="16">The sequence shown here is derived from an EMBL/GenBank/DDBJ whole genome shotgun (WGS) entry which is preliminary data.</text>
</comment>
<dbReference type="OrthoDB" id="6049702at2"/>
<feature type="transmembrane region" description="Helical" evidence="12">
    <location>
        <begin position="12"/>
        <end position="41"/>
    </location>
</feature>
<feature type="transmembrane region" description="Helical" evidence="12">
    <location>
        <begin position="183"/>
        <end position="204"/>
    </location>
</feature>
<dbReference type="InterPro" id="IPR003593">
    <property type="entry name" value="AAA+_ATPase"/>
</dbReference>
<evidence type="ECO:0000256" key="5">
    <source>
        <dbReference type="ARBA" id="ARBA00022475"/>
    </source>
</evidence>
<evidence type="ECO:0000256" key="1">
    <source>
        <dbReference type="ARBA" id="ARBA00004202"/>
    </source>
</evidence>
<keyword evidence="7 12" id="KW-0812">Transmembrane</keyword>
<dbReference type="GO" id="GO:0043190">
    <property type="term" value="C:ATP-binding cassette (ABC) transporter complex"/>
    <property type="evidence" value="ECO:0007669"/>
    <property type="project" value="InterPro"/>
</dbReference>
<dbReference type="PANTHER" id="PTHR43166:SF35">
    <property type="entry name" value="L-CYSTINE IMPORT ATP-BINDING PROTEIN TCYN"/>
    <property type="match status" value="1"/>
</dbReference>
<dbReference type="PROSITE" id="PS50893">
    <property type="entry name" value="ABC_TRANSPORTER_2"/>
    <property type="match status" value="1"/>
</dbReference>
<dbReference type="PROSITE" id="PS00211">
    <property type="entry name" value="ABC_TRANSPORTER_1"/>
    <property type="match status" value="1"/>
</dbReference>
<gene>
    <name evidence="16" type="ORF">AWB77_01090</name>
</gene>
<feature type="domain" description="ABC transmembrane type-1" evidence="15">
    <location>
        <begin position="17"/>
        <end position="205"/>
    </location>
</feature>
<dbReference type="Gene3D" id="1.10.3720.10">
    <property type="entry name" value="MetI-like"/>
    <property type="match status" value="1"/>
</dbReference>
<proteinExistence type="inferred from homology"/>
<dbReference type="Pfam" id="PF00005">
    <property type="entry name" value="ABC_tran"/>
    <property type="match status" value="1"/>
</dbReference>
<dbReference type="SUPFAM" id="SSF52540">
    <property type="entry name" value="P-loop containing nucleoside triphosphate hydrolases"/>
    <property type="match status" value="1"/>
</dbReference>
<dbReference type="RefSeq" id="WP_061133361.1">
    <property type="nucleotide sequence ID" value="NZ_FCNX02000002.1"/>
</dbReference>
<feature type="region of interest" description="Disordered" evidence="13">
    <location>
        <begin position="215"/>
        <end position="234"/>
    </location>
</feature>
<dbReference type="Proteomes" id="UP000054903">
    <property type="component" value="Unassembled WGS sequence"/>
</dbReference>
<keyword evidence="9" id="KW-0067">ATP-binding</keyword>
<accession>A0A157ZTY9</accession>
<dbReference type="InterPro" id="IPR010065">
    <property type="entry name" value="AA_ABC_transptr_permease_3TM"/>
</dbReference>
<reference evidence="16" key="1">
    <citation type="submission" date="2016-01" db="EMBL/GenBank/DDBJ databases">
        <authorList>
            <person name="Peeters C."/>
        </authorList>
    </citation>
    <scope>NUCLEOTIDE SEQUENCE</scope>
    <source>
        <strain evidence="16">LMG 29320</strain>
    </source>
</reference>
<protein>
    <submittedName>
        <fullName evidence="16">Polar amino acid ABC transporter inner membrane subunit</fullName>
    </submittedName>
</protein>
<evidence type="ECO:0000256" key="3">
    <source>
        <dbReference type="ARBA" id="ARBA00010072"/>
    </source>
</evidence>
<dbReference type="STRING" id="1777138.AWB77_01090"/>
<keyword evidence="4 12" id="KW-0813">Transport</keyword>
<keyword evidence="5" id="KW-1003">Cell membrane</keyword>
<evidence type="ECO:0000256" key="12">
    <source>
        <dbReference type="RuleBase" id="RU363032"/>
    </source>
</evidence>
<dbReference type="AlphaFoldDB" id="A0A157ZTY9"/>
<dbReference type="Gene3D" id="3.40.50.300">
    <property type="entry name" value="P-loop containing nucleotide triphosphate hydrolases"/>
    <property type="match status" value="1"/>
</dbReference>